<sequence>MHFKFEIFFSFHLFLTNICFTCAFANTNIDHSILLPILHRPAYISSSNSRAASRRPLRSVKQDAPRCSFGYQRHLQCVQHAATLCSFGHQCRQAEVLMSPMSVAAEIISRLHFLFTCFVSSPHRK</sequence>
<dbReference type="Proteomes" id="UP000429607">
    <property type="component" value="Unassembled WGS sequence"/>
</dbReference>
<feature type="chain" id="PRO_5036381378" description="Secreted protein" evidence="1">
    <location>
        <begin position="26"/>
        <end position="125"/>
    </location>
</feature>
<evidence type="ECO:0000313" key="4">
    <source>
        <dbReference type="EMBL" id="KAE9344401.1"/>
    </source>
</evidence>
<accession>A0A6A4FIS7</accession>
<reference evidence="5 7" key="1">
    <citation type="submission" date="2018-08" db="EMBL/GenBank/DDBJ databases">
        <title>Genomic investigation of the strawberry pathogen Phytophthora fragariae indicates pathogenicity is determined by transcriptional variation in three key races.</title>
        <authorList>
            <person name="Adams T.M."/>
            <person name="Armitage A.D."/>
            <person name="Sobczyk M.K."/>
            <person name="Bates H.J."/>
            <person name="Dunwell J.M."/>
            <person name="Nellist C.F."/>
            <person name="Harrison R.J."/>
        </authorList>
    </citation>
    <scope>NUCLEOTIDE SEQUENCE [LARGE SCALE GENOMIC DNA]</scope>
    <source>
        <strain evidence="2 6">SCRP249</strain>
        <strain evidence="5 7">SCRP333</strain>
    </source>
</reference>
<proteinExistence type="predicted"/>
<feature type="signal peptide" evidence="1">
    <location>
        <begin position="1"/>
        <end position="25"/>
    </location>
</feature>
<evidence type="ECO:0000313" key="7">
    <source>
        <dbReference type="Proteomes" id="UP000434957"/>
    </source>
</evidence>
<keyword evidence="7" id="KW-1185">Reference proteome</keyword>
<comment type="caution">
    <text evidence="5">The sequence shown here is derived from an EMBL/GenBank/DDBJ whole genome shotgun (WGS) entry which is preliminary data.</text>
</comment>
<gene>
    <name evidence="2" type="ORF">PR001_g8464</name>
    <name evidence="3" type="ORF">PR001_g8465</name>
    <name evidence="4" type="ORF">PR003_g8486</name>
    <name evidence="5" type="ORF">PR003_g8488</name>
</gene>
<keyword evidence="1" id="KW-0732">Signal</keyword>
<organism evidence="5 7">
    <name type="scientific">Phytophthora rubi</name>
    <dbReference type="NCBI Taxonomy" id="129364"/>
    <lineage>
        <taxon>Eukaryota</taxon>
        <taxon>Sar</taxon>
        <taxon>Stramenopiles</taxon>
        <taxon>Oomycota</taxon>
        <taxon>Peronosporomycetes</taxon>
        <taxon>Peronosporales</taxon>
        <taxon>Peronosporaceae</taxon>
        <taxon>Phytophthora</taxon>
    </lineage>
</organism>
<name>A0A6A4FIS7_9STRA</name>
<dbReference type="EMBL" id="QXFT01000422">
    <property type="protein sequence ID" value="KAE9344401.1"/>
    <property type="molecule type" value="Genomic_DNA"/>
</dbReference>
<evidence type="ECO:0000313" key="6">
    <source>
        <dbReference type="Proteomes" id="UP000429607"/>
    </source>
</evidence>
<evidence type="ECO:0000256" key="1">
    <source>
        <dbReference type="SAM" id="SignalP"/>
    </source>
</evidence>
<evidence type="ECO:0000313" key="2">
    <source>
        <dbReference type="EMBL" id="KAE9037226.1"/>
    </source>
</evidence>
<dbReference type="EMBL" id="QXFV01000448">
    <property type="protein sequence ID" value="KAE9037227.1"/>
    <property type="molecule type" value="Genomic_DNA"/>
</dbReference>
<evidence type="ECO:0000313" key="3">
    <source>
        <dbReference type="EMBL" id="KAE9037227.1"/>
    </source>
</evidence>
<evidence type="ECO:0000313" key="5">
    <source>
        <dbReference type="EMBL" id="KAE9344409.1"/>
    </source>
</evidence>
<protein>
    <recommendedName>
        <fullName evidence="8">Secreted protein</fullName>
    </recommendedName>
</protein>
<dbReference type="EMBL" id="QXFT01000422">
    <property type="protein sequence ID" value="KAE9344409.1"/>
    <property type="molecule type" value="Genomic_DNA"/>
</dbReference>
<dbReference type="Proteomes" id="UP000434957">
    <property type="component" value="Unassembled WGS sequence"/>
</dbReference>
<dbReference type="AlphaFoldDB" id="A0A6A4FIS7"/>
<evidence type="ECO:0008006" key="8">
    <source>
        <dbReference type="Google" id="ProtNLM"/>
    </source>
</evidence>
<dbReference type="EMBL" id="QXFV01000448">
    <property type="protein sequence ID" value="KAE9037226.1"/>
    <property type="molecule type" value="Genomic_DNA"/>
</dbReference>